<proteinExistence type="predicted"/>
<evidence type="ECO:0000256" key="1">
    <source>
        <dbReference type="SAM" id="MobiDB-lite"/>
    </source>
</evidence>
<dbReference type="EMBL" id="KV011794">
    <property type="protein sequence ID" value="KZV25997.1"/>
    <property type="molecule type" value="Genomic_DNA"/>
</dbReference>
<feature type="region of interest" description="Disordered" evidence="1">
    <location>
        <begin position="24"/>
        <end position="89"/>
    </location>
</feature>
<dbReference type="Proteomes" id="UP000250235">
    <property type="component" value="Unassembled WGS sequence"/>
</dbReference>
<dbReference type="AlphaFoldDB" id="A0A2Z7B380"/>
<feature type="compositionally biased region" description="Polar residues" evidence="1">
    <location>
        <begin position="59"/>
        <end position="69"/>
    </location>
</feature>
<protein>
    <submittedName>
        <fullName evidence="2">Tocopherol O-methyltransferase, chloroplastic</fullName>
    </submittedName>
</protein>
<evidence type="ECO:0000313" key="2">
    <source>
        <dbReference type="EMBL" id="KZV25997.1"/>
    </source>
</evidence>
<dbReference type="GO" id="GO:0008168">
    <property type="term" value="F:methyltransferase activity"/>
    <property type="evidence" value="ECO:0007669"/>
    <property type="project" value="UniProtKB-KW"/>
</dbReference>
<sequence length="143" mass="16136">MPNLCCKTSSHPYLKYLCNNYYNQGPSKTDPPRAKPTQATTQGPKHRKATAGSYELDQRYTTPSNSAESSKQHKTGSEHLPQQARTEPDAYANRLHKGDVFAHLTSFKQTPESYIQTKRLSKRSPTLPLVLQSDLSTVCNQRR</sequence>
<organism evidence="2 3">
    <name type="scientific">Dorcoceras hygrometricum</name>
    <dbReference type="NCBI Taxonomy" id="472368"/>
    <lineage>
        <taxon>Eukaryota</taxon>
        <taxon>Viridiplantae</taxon>
        <taxon>Streptophyta</taxon>
        <taxon>Embryophyta</taxon>
        <taxon>Tracheophyta</taxon>
        <taxon>Spermatophyta</taxon>
        <taxon>Magnoliopsida</taxon>
        <taxon>eudicotyledons</taxon>
        <taxon>Gunneridae</taxon>
        <taxon>Pentapetalae</taxon>
        <taxon>asterids</taxon>
        <taxon>lamiids</taxon>
        <taxon>Lamiales</taxon>
        <taxon>Gesneriaceae</taxon>
        <taxon>Didymocarpoideae</taxon>
        <taxon>Trichosporeae</taxon>
        <taxon>Loxocarpinae</taxon>
        <taxon>Dorcoceras</taxon>
    </lineage>
</organism>
<accession>A0A2Z7B380</accession>
<keyword evidence="2" id="KW-0808">Transferase</keyword>
<evidence type="ECO:0000313" key="3">
    <source>
        <dbReference type="Proteomes" id="UP000250235"/>
    </source>
</evidence>
<keyword evidence="3" id="KW-1185">Reference proteome</keyword>
<reference evidence="2 3" key="1">
    <citation type="journal article" date="2015" name="Proc. Natl. Acad. Sci. U.S.A.">
        <title>The resurrection genome of Boea hygrometrica: A blueprint for survival of dehydration.</title>
        <authorList>
            <person name="Xiao L."/>
            <person name="Yang G."/>
            <person name="Zhang L."/>
            <person name="Yang X."/>
            <person name="Zhao S."/>
            <person name="Ji Z."/>
            <person name="Zhou Q."/>
            <person name="Hu M."/>
            <person name="Wang Y."/>
            <person name="Chen M."/>
            <person name="Xu Y."/>
            <person name="Jin H."/>
            <person name="Xiao X."/>
            <person name="Hu G."/>
            <person name="Bao F."/>
            <person name="Hu Y."/>
            <person name="Wan P."/>
            <person name="Li L."/>
            <person name="Deng X."/>
            <person name="Kuang T."/>
            <person name="Xiang C."/>
            <person name="Zhu J.K."/>
            <person name="Oliver M.J."/>
            <person name="He Y."/>
        </authorList>
    </citation>
    <scope>NUCLEOTIDE SEQUENCE [LARGE SCALE GENOMIC DNA]</scope>
    <source>
        <strain evidence="3">cv. XS01</strain>
    </source>
</reference>
<name>A0A2Z7B380_9LAMI</name>
<dbReference type="GO" id="GO:0032259">
    <property type="term" value="P:methylation"/>
    <property type="evidence" value="ECO:0007669"/>
    <property type="project" value="UniProtKB-KW"/>
</dbReference>
<keyword evidence="2" id="KW-0489">Methyltransferase</keyword>
<gene>
    <name evidence="2" type="ORF">F511_28675</name>
</gene>